<dbReference type="AlphaFoldDB" id="A0A7Z0IJ37"/>
<dbReference type="Gene3D" id="1.10.10.10">
    <property type="entry name" value="Winged helix-like DNA-binding domain superfamily/Winged helix DNA-binding domain"/>
    <property type="match status" value="1"/>
</dbReference>
<protein>
    <submittedName>
        <fullName evidence="3">Putative DNA-binding transcriptional regulator YafY</fullName>
    </submittedName>
</protein>
<dbReference type="PROSITE" id="PS52050">
    <property type="entry name" value="WYL"/>
    <property type="match status" value="1"/>
</dbReference>
<evidence type="ECO:0000313" key="4">
    <source>
        <dbReference type="Proteomes" id="UP000539111"/>
    </source>
</evidence>
<dbReference type="Pfam" id="PF08279">
    <property type="entry name" value="HTH_11"/>
    <property type="match status" value="1"/>
</dbReference>
<dbReference type="PANTHER" id="PTHR34580">
    <property type="match status" value="1"/>
</dbReference>
<name>A0A7Z0IJ37_9MICO</name>
<dbReference type="Pfam" id="PF13280">
    <property type="entry name" value="WYL"/>
    <property type="match status" value="1"/>
</dbReference>
<feature type="domain" description="WYL" evidence="2">
    <location>
        <begin position="140"/>
        <end position="202"/>
    </location>
</feature>
<dbReference type="PANTHER" id="PTHR34580:SF1">
    <property type="entry name" value="PROTEIN PAFC"/>
    <property type="match status" value="1"/>
</dbReference>
<feature type="domain" description="Helix-turn-helix type 11" evidence="1">
    <location>
        <begin position="9"/>
        <end position="62"/>
    </location>
</feature>
<evidence type="ECO:0000259" key="1">
    <source>
        <dbReference type="Pfam" id="PF08279"/>
    </source>
</evidence>
<dbReference type="InterPro" id="IPR036388">
    <property type="entry name" value="WH-like_DNA-bd_sf"/>
</dbReference>
<comment type="caution">
    <text evidence="3">The sequence shown here is derived from an EMBL/GenBank/DDBJ whole genome shotgun (WGS) entry which is preliminary data.</text>
</comment>
<keyword evidence="3" id="KW-0238">DNA-binding</keyword>
<dbReference type="InterPro" id="IPR026881">
    <property type="entry name" value="WYL_dom"/>
</dbReference>
<gene>
    <name evidence="3" type="ORF">BJY26_003430</name>
</gene>
<reference evidence="3 4" key="1">
    <citation type="submission" date="2020-07" db="EMBL/GenBank/DDBJ databases">
        <title>Sequencing the genomes of 1000 actinobacteria strains.</title>
        <authorList>
            <person name="Klenk H.-P."/>
        </authorList>
    </citation>
    <scope>NUCLEOTIDE SEQUENCE [LARGE SCALE GENOMIC DNA]</scope>
    <source>
        <strain evidence="3 4">DSM 26341</strain>
    </source>
</reference>
<evidence type="ECO:0000313" key="3">
    <source>
        <dbReference type="EMBL" id="NYI69124.1"/>
    </source>
</evidence>
<dbReference type="RefSeq" id="WP_179429393.1">
    <property type="nucleotide sequence ID" value="NZ_JACBZP010000001.1"/>
</dbReference>
<organism evidence="3 4">
    <name type="scientific">Spelaeicoccus albus</name>
    <dbReference type="NCBI Taxonomy" id="1280376"/>
    <lineage>
        <taxon>Bacteria</taxon>
        <taxon>Bacillati</taxon>
        <taxon>Actinomycetota</taxon>
        <taxon>Actinomycetes</taxon>
        <taxon>Micrococcales</taxon>
        <taxon>Brevibacteriaceae</taxon>
        <taxon>Spelaeicoccus</taxon>
    </lineage>
</organism>
<dbReference type="InterPro" id="IPR036390">
    <property type="entry name" value="WH_DNA-bd_sf"/>
</dbReference>
<dbReference type="GO" id="GO:0003677">
    <property type="term" value="F:DNA binding"/>
    <property type="evidence" value="ECO:0007669"/>
    <property type="project" value="UniProtKB-KW"/>
</dbReference>
<evidence type="ECO:0000259" key="2">
    <source>
        <dbReference type="Pfam" id="PF13280"/>
    </source>
</evidence>
<dbReference type="InterPro" id="IPR051534">
    <property type="entry name" value="CBASS_pafABC_assoc_protein"/>
</dbReference>
<dbReference type="EMBL" id="JACBZP010000001">
    <property type="protein sequence ID" value="NYI69124.1"/>
    <property type="molecule type" value="Genomic_DNA"/>
</dbReference>
<dbReference type="Proteomes" id="UP000539111">
    <property type="component" value="Unassembled WGS sequence"/>
</dbReference>
<keyword evidence="4" id="KW-1185">Reference proteome</keyword>
<proteinExistence type="predicted"/>
<sequence>MNRTDRLYALVDELRAVAPRPRSARWFADRFEVSARTIERDISALQQSGVPIWAEPGRTGGYCIDRARSMSPLNFTVDEALAVAIALGKMDGTPFHSSATAALRKVVAGMHQDDASRATTLASRVRLLGDDEPTPPASEAFATALSSGSVLRLVYRDRAGQSTERDVEPLGYIGKESHWYLIGWCRLRNGVRAFRWDRIASASATGERPARRAFRPEDLEIPYGELRPLGIE</sequence>
<accession>A0A7Z0IJ37</accession>
<dbReference type="SUPFAM" id="SSF46785">
    <property type="entry name" value="Winged helix' DNA-binding domain"/>
    <property type="match status" value="1"/>
</dbReference>
<dbReference type="InterPro" id="IPR013196">
    <property type="entry name" value="HTH_11"/>
</dbReference>